<dbReference type="SUPFAM" id="SSF47413">
    <property type="entry name" value="lambda repressor-like DNA-binding domains"/>
    <property type="match status" value="1"/>
</dbReference>
<evidence type="ECO:0000259" key="1">
    <source>
        <dbReference type="PROSITE" id="PS50943"/>
    </source>
</evidence>
<feature type="domain" description="HTH cro/C1-type" evidence="1">
    <location>
        <begin position="14"/>
        <end position="69"/>
    </location>
</feature>
<comment type="caution">
    <text evidence="2">The sequence shown here is derived from an EMBL/GenBank/DDBJ whole genome shotgun (WGS) entry which is preliminary data.</text>
</comment>
<keyword evidence="3" id="KW-1185">Reference proteome</keyword>
<dbReference type="InterPro" id="IPR001387">
    <property type="entry name" value="Cro/C1-type_HTH"/>
</dbReference>
<dbReference type="Proteomes" id="UP000583800">
    <property type="component" value="Unassembled WGS sequence"/>
</dbReference>
<dbReference type="PANTHER" id="PTHR37301">
    <property type="entry name" value="DNA-BINDING PROTEIN-RELATED"/>
    <property type="match status" value="1"/>
</dbReference>
<dbReference type="PANTHER" id="PTHR37301:SF1">
    <property type="entry name" value="DNA-BINDING PROTEIN"/>
    <property type="match status" value="1"/>
</dbReference>
<dbReference type="Gene3D" id="1.10.260.40">
    <property type="entry name" value="lambda repressor-like DNA-binding domains"/>
    <property type="match status" value="1"/>
</dbReference>
<dbReference type="SMART" id="SM00530">
    <property type="entry name" value="HTH_XRE"/>
    <property type="match status" value="1"/>
</dbReference>
<dbReference type="EMBL" id="JACHJB010000002">
    <property type="protein sequence ID" value="MBB6349033.1"/>
    <property type="molecule type" value="Genomic_DNA"/>
</dbReference>
<dbReference type="GO" id="GO:0003677">
    <property type="term" value="F:DNA binding"/>
    <property type="evidence" value="ECO:0007669"/>
    <property type="project" value="InterPro"/>
</dbReference>
<reference evidence="2 3" key="1">
    <citation type="submission" date="2020-08" db="EMBL/GenBank/DDBJ databases">
        <title>Sequencing the genomes of 1000 actinobacteria strains.</title>
        <authorList>
            <person name="Klenk H.-P."/>
        </authorList>
    </citation>
    <scope>NUCLEOTIDE SEQUENCE [LARGE SCALE GENOMIC DNA]</scope>
    <source>
        <strain evidence="2 3">DSM 45913</strain>
    </source>
</reference>
<accession>A0A7X0C5Q7</accession>
<sequence length="80" mass="8901">MPPGELTGRIEVRLDELLARRGMTLTELSHRVEVTIANLSILKTGKGKAIRFSTLTRLCEVLECQPGDLLRYTEDPPSGH</sequence>
<dbReference type="PROSITE" id="PS50943">
    <property type="entry name" value="HTH_CROC1"/>
    <property type="match status" value="1"/>
</dbReference>
<dbReference type="InterPro" id="IPR010982">
    <property type="entry name" value="Lambda_DNA-bd_dom_sf"/>
</dbReference>
<evidence type="ECO:0000313" key="3">
    <source>
        <dbReference type="Proteomes" id="UP000583800"/>
    </source>
</evidence>
<organism evidence="2 3">
    <name type="scientific">Nonomuraea muscovyensis</name>
    <dbReference type="NCBI Taxonomy" id="1124761"/>
    <lineage>
        <taxon>Bacteria</taxon>
        <taxon>Bacillati</taxon>
        <taxon>Actinomycetota</taxon>
        <taxon>Actinomycetes</taxon>
        <taxon>Streptosporangiales</taxon>
        <taxon>Streptosporangiaceae</taxon>
        <taxon>Nonomuraea</taxon>
    </lineage>
</organism>
<dbReference type="AlphaFoldDB" id="A0A7X0C5Q7"/>
<name>A0A7X0C5Q7_9ACTN</name>
<evidence type="ECO:0000313" key="2">
    <source>
        <dbReference type="EMBL" id="MBB6349033.1"/>
    </source>
</evidence>
<dbReference type="RefSeq" id="WP_185086670.1">
    <property type="nucleotide sequence ID" value="NZ_JACHJB010000002.1"/>
</dbReference>
<dbReference type="Pfam" id="PF13443">
    <property type="entry name" value="HTH_26"/>
    <property type="match status" value="1"/>
</dbReference>
<protein>
    <submittedName>
        <fullName evidence="2">Putative transcriptional regulator</fullName>
    </submittedName>
</protein>
<gene>
    <name evidence="2" type="ORF">FHU36_005578</name>
</gene>
<proteinExistence type="predicted"/>